<evidence type="ECO:0000313" key="1">
    <source>
        <dbReference type="EMBL" id="MBB6371021.1"/>
    </source>
</evidence>
<accession>A0A841N8J1</accession>
<comment type="caution">
    <text evidence="1">The sequence shown here is derived from an EMBL/GenBank/DDBJ whole genome shotgun (WGS) entry which is preliminary data.</text>
</comment>
<dbReference type="EMBL" id="JACHLC010000002">
    <property type="protein sequence ID" value="MBB6371021.1"/>
    <property type="molecule type" value="Genomic_DNA"/>
</dbReference>
<dbReference type="Proteomes" id="UP000589738">
    <property type="component" value="Unassembled WGS sequence"/>
</dbReference>
<sequence>MFKVTVKSRNGWYYFLKMSRNNNTCAYGNGMKTGQNSKMTLHDLRN</sequence>
<name>A0A841N8J1_9FLAO</name>
<gene>
    <name evidence="1" type="ORF">HNP36_002097</name>
</gene>
<keyword evidence="2" id="KW-1185">Reference proteome</keyword>
<reference evidence="1 2" key="1">
    <citation type="submission" date="2020-08" db="EMBL/GenBank/DDBJ databases">
        <title>Functional genomics of gut bacteria from endangered species of beetles.</title>
        <authorList>
            <person name="Carlos-Shanley C."/>
        </authorList>
    </citation>
    <scope>NUCLEOTIDE SEQUENCE [LARGE SCALE GENOMIC DNA]</scope>
    <source>
        <strain evidence="1 2">S00136</strain>
    </source>
</reference>
<evidence type="ECO:0000313" key="2">
    <source>
        <dbReference type="Proteomes" id="UP000589738"/>
    </source>
</evidence>
<proteinExistence type="predicted"/>
<dbReference type="AlphaFoldDB" id="A0A841N8J1"/>
<organism evidence="1 2">
    <name type="scientific">Chryseobacterium shigense</name>
    <dbReference type="NCBI Taxonomy" id="297244"/>
    <lineage>
        <taxon>Bacteria</taxon>
        <taxon>Pseudomonadati</taxon>
        <taxon>Bacteroidota</taxon>
        <taxon>Flavobacteriia</taxon>
        <taxon>Flavobacteriales</taxon>
        <taxon>Weeksellaceae</taxon>
        <taxon>Chryseobacterium group</taxon>
        <taxon>Chryseobacterium</taxon>
    </lineage>
</organism>
<protein>
    <submittedName>
        <fullName evidence="1">Uncharacterized protein</fullName>
    </submittedName>
</protein>